<comment type="caution">
    <text evidence="6">The sequence shown here is derived from an EMBL/GenBank/DDBJ whole genome shotgun (WGS) entry which is preliminary data.</text>
</comment>
<reference evidence="6 7" key="1">
    <citation type="submission" date="2019-06" db="EMBL/GenBank/DDBJ databases">
        <title>Taxogenomics and systematics of the genus Pantoea.</title>
        <authorList>
            <person name="Tambong J.T."/>
        </authorList>
    </citation>
    <scope>NUCLEOTIDE SEQUENCE [LARGE SCALE GENOMIC DNA]</scope>
    <source>
        <strain evidence="6 7">LMG 24200</strain>
    </source>
</reference>
<feature type="domain" description="SHSP" evidence="5">
    <location>
        <begin position="34"/>
        <end position="154"/>
    </location>
</feature>
<evidence type="ECO:0000256" key="4">
    <source>
        <dbReference type="SAM" id="MobiDB-lite"/>
    </source>
</evidence>
<dbReference type="SUPFAM" id="SSF49764">
    <property type="entry name" value="HSP20-like chaperones"/>
    <property type="match status" value="1"/>
</dbReference>
<dbReference type="EMBL" id="VHJA01000033">
    <property type="protein sequence ID" value="TPV47461.1"/>
    <property type="molecule type" value="Genomic_DNA"/>
</dbReference>
<evidence type="ECO:0000313" key="6">
    <source>
        <dbReference type="EMBL" id="TPV47461.1"/>
    </source>
</evidence>
<dbReference type="Gene3D" id="2.60.40.790">
    <property type="match status" value="1"/>
</dbReference>
<keyword evidence="1" id="KW-0346">Stress response</keyword>
<sequence length="162" mass="18171">MSLQPFSAFPSLADSVFSDRFSRIDKLFSQLTGDTPVTSAPAYDLQRSETNRYTLTVSVPGWKEHELEIELRGGRLSVAGHREKEGQEASGEARQQESGWIHRGIARHDFQLSFSIPEHMKVTGAALAEGLLKIDLYQEIPESEKPRRIPIATDGPRTLEHQ</sequence>
<dbReference type="Proteomes" id="UP000317747">
    <property type="component" value="Unassembled WGS sequence"/>
</dbReference>
<dbReference type="Pfam" id="PF00011">
    <property type="entry name" value="HSP20"/>
    <property type="match status" value="1"/>
</dbReference>
<dbReference type="AlphaFoldDB" id="A0A506QME1"/>
<dbReference type="OrthoDB" id="6462033at2"/>
<dbReference type="RefSeq" id="WP_128084297.1">
    <property type="nucleotide sequence ID" value="NZ_CP071406.1"/>
</dbReference>
<evidence type="ECO:0000256" key="1">
    <source>
        <dbReference type="ARBA" id="ARBA00023016"/>
    </source>
</evidence>
<dbReference type="CDD" id="cd06470">
    <property type="entry name" value="ACD_IbpA-B_like"/>
    <property type="match status" value="1"/>
</dbReference>
<comment type="similarity">
    <text evidence="2 3">Belongs to the small heat shock protein (HSP20) family.</text>
</comment>
<feature type="region of interest" description="Disordered" evidence="4">
    <location>
        <begin position="143"/>
        <end position="162"/>
    </location>
</feature>
<accession>A0A506QME1</accession>
<evidence type="ECO:0000313" key="7">
    <source>
        <dbReference type="Proteomes" id="UP000317747"/>
    </source>
</evidence>
<proteinExistence type="inferred from homology"/>
<keyword evidence="7" id="KW-1185">Reference proteome</keyword>
<feature type="region of interest" description="Disordered" evidence="4">
    <location>
        <begin position="78"/>
        <end position="98"/>
    </location>
</feature>
<evidence type="ECO:0000259" key="5">
    <source>
        <dbReference type="PROSITE" id="PS01031"/>
    </source>
</evidence>
<dbReference type="PANTHER" id="PTHR47062:SF1">
    <property type="entry name" value="SMALL HEAT SHOCK PROTEIN IBPA"/>
    <property type="match status" value="1"/>
</dbReference>
<dbReference type="PANTHER" id="PTHR47062">
    <property type="match status" value="1"/>
</dbReference>
<organism evidence="6 7">
    <name type="scientific">Pantoea deleyi</name>
    <dbReference type="NCBI Taxonomy" id="470932"/>
    <lineage>
        <taxon>Bacteria</taxon>
        <taxon>Pseudomonadati</taxon>
        <taxon>Pseudomonadota</taxon>
        <taxon>Gammaproteobacteria</taxon>
        <taxon>Enterobacterales</taxon>
        <taxon>Erwiniaceae</taxon>
        <taxon>Pantoea</taxon>
    </lineage>
</organism>
<evidence type="ECO:0000256" key="2">
    <source>
        <dbReference type="PROSITE-ProRule" id="PRU00285"/>
    </source>
</evidence>
<dbReference type="PROSITE" id="PS01031">
    <property type="entry name" value="SHSP"/>
    <property type="match status" value="1"/>
</dbReference>
<dbReference type="InterPro" id="IPR037913">
    <property type="entry name" value="ACD_IbpA/B"/>
</dbReference>
<dbReference type="InterPro" id="IPR002068">
    <property type="entry name" value="A-crystallin/Hsp20_dom"/>
</dbReference>
<dbReference type="InterPro" id="IPR008978">
    <property type="entry name" value="HSP20-like_chaperone"/>
</dbReference>
<evidence type="ECO:0000256" key="3">
    <source>
        <dbReference type="RuleBase" id="RU003616"/>
    </source>
</evidence>
<gene>
    <name evidence="6" type="ORF">FJW01_04105</name>
</gene>
<name>A0A506QME1_9GAMM</name>
<protein>
    <submittedName>
        <fullName evidence="6">Hsp20 family protein</fullName>
    </submittedName>
</protein>